<evidence type="ECO:0000313" key="2">
    <source>
        <dbReference type="Proteomes" id="UP000887563"/>
    </source>
</evidence>
<name>A0A914N4C0_MELIC</name>
<sequence length="212" mass="25015">MPSHHSHKRRSSSSEYEKSHRSTAESRHRSGSQRYENDSRRPVRRSPSPPMAFRRDSSAYSRPSSFRPRVVYSSRPRPFSIRAYRASAISRFSTRDRRSSSPSGFHQHSFSSERGRIVRGVSRVSRRADFIGSFGRPIYYQPTYEVSPDRTAEDKLPDKPEEVVEDRDELFSQMMEAKRNENVFKYLQKNILIKRRMTLKIILKIRRVFLKL</sequence>
<feature type="compositionally biased region" description="Low complexity" evidence="1">
    <location>
        <begin position="60"/>
        <end position="72"/>
    </location>
</feature>
<dbReference type="AlphaFoldDB" id="A0A914N4C0"/>
<feature type="region of interest" description="Disordered" evidence="1">
    <location>
        <begin position="1"/>
        <end position="72"/>
    </location>
</feature>
<organism evidence="2 3">
    <name type="scientific">Meloidogyne incognita</name>
    <name type="common">Southern root-knot nematode worm</name>
    <name type="synonym">Oxyuris incognita</name>
    <dbReference type="NCBI Taxonomy" id="6306"/>
    <lineage>
        <taxon>Eukaryota</taxon>
        <taxon>Metazoa</taxon>
        <taxon>Ecdysozoa</taxon>
        <taxon>Nematoda</taxon>
        <taxon>Chromadorea</taxon>
        <taxon>Rhabditida</taxon>
        <taxon>Tylenchina</taxon>
        <taxon>Tylenchomorpha</taxon>
        <taxon>Tylenchoidea</taxon>
        <taxon>Meloidogynidae</taxon>
        <taxon>Meloidogyninae</taxon>
        <taxon>Meloidogyne</taxon>
        <taxon>Meloidogyne incognita group</taxon>
    </lineage>
</organism>
<dbReference type="WBParaSite" id="Minc3s03027g32488">
    <property type="protein sequence ID" value="Minc3s03027g32488"/>
    <property type="gene ID" value="Minc3s03027g32488"/>
</dbReference>
<evidence type="ECO:0000256" key="1">
    <source>
        <dbReference type="SAM" id="MobiDB-lite"/>
    </source>
</evidence>
<feature type="compositionally biased region" description="Basic and acidic residues" evidence="1">
    <location>
        <begin position="15"/>
        <end position="28"/>
    </location>
</feature>
<dbReference type="Proteomes" id="UP000887563">
    <property type="component" value="Unplaced"/>
</dbReference>
<evidence type="ECO:0000313" key="3">
    <source>
        <dbReference type="WBParaSite" id="Minc3s03027g32488"/>
    </source>
</evidence>
<feature type="compositionally biased region" description="Basic residues" evidence="1">
    <location>
        <begin position="1"/>
        <end position="11"/>
    </location>
</feature>
<keyword evidence="2" id="KW-1185">Reference proteome</keyword>
<protein>
    <submittedName>
        <fullName evidence="3">Uncharacterized protein</fullName>
    </submittedName>
</protein>
<accession>A0A914N4C0</accession>
<proteinExistence type="predicted"/>
<reference evidence="3" key="1">
    <citation type="submission" date="2022-11" db="UniProtKB">
        <authorList>
            <consortium name="WormBaseParasite"/>
        </authorList>
    </citation>
    <scope>IDENTIFICATION</scope>
</reference>
<feature type="region of interest" description="Disordered" evidence="1">
    <location>
        <begin position="91"/>
        <end position="112"/>
    </location>
</feature>